<dbReference type="OrthoDB" id="3754550at2759"/>
<reference evidence="1" key="1">
    <citation type="journal article" date="2020" name="Stud. Mycol.">
        <title>101 Dothideomycetes genomes: a test case for predicting lifestyles and emergence of pathogens.</title>
        <authorList>
            <person name="Haridas S."/>
            <person name="Albert R."/>
            <person name="Binder M."/>
            <person name="Bloem J."/>
            <person name="Labutti K."/>
            <person name="Salamov A."/>
            <person name="Andreopoulos B."/>
            <person name="Baker S."/>
            <person name="Barry K."/>
            <person name="Bills G."/>
            <person name="Bluhm B."/>
            <person name="Cannon C."/>
            <person name="Castanera R."/>
            <person name="Culley D."/>
            <person name="Daum C."/>
            <person name="Ezra D."/>
            <person name="Gonzalez J."/>
            <person name="Henrissat B."/>
            <person name="Kuo A."/>
            <person name="Liang C."/>
            <person name="Lipzen A."/>
            <person name="Lutzoni F."/>
            <person name="Magnuson J."/>
            <person name="Mondo S."/>
            <person name="Nolan M."/>
            <person name="Ohm R."/>
            <person name="Pangilinan J."/>
            <person name="Park H.-J."/>
            <person name="Ramirez L."/>
            <person name="Alfaro M."/>
            <person name="Sun H."/>
            <person name="Tritt A."/>
            <person name="Yoshinaga Y."/>
            <person name="Zwiers L.-H."/>
            <person name="Turgeon B."/>
            <person name="Goodwin S."/>
            <person name="Spatafora J."/>
            <person name="Crous P."/>
            <person name="Grigoriev I."/>
        </authorList>
    </citation>
    <scope>NUCLEOTIDE SEQUENCE</scope>
    <source>
        <strain evidence="1">CBS 161.51</strain>
    </source>
</reference>
<proteinExistence type="predicted"/>
<dbReference type="AlphaFoldDB" id="A0A6A5TCG0"/>
<evidence type="ECO:0000313" key="1">
    <source>
        <dbReference type="EMBL" id="KAF1946597.1"/>
    </source>
</evidence>
<protein>
    <submittedName>
        <fullName evidence="1">Uncharacterized protein</fullName>
    </submittedName>
</protein>
<dbReference type="EMBL" id="ML976002">
    <property type="protein sequence ID" value="KAF1946597.1"/>
    <property type="molecule type" value="Genomic_DNA"/>
</dbReference>
<name>A0A6A5TCG0_9PLEO</name>
<dbReference type="Proteomes" id="UP000800038">
    <property type="component" value="Unassembled WGS sequence"/>
</dbReference>
<sequence>MNLNHGSASHRPTARPDAITNEYNEEYLVCFHSDPAGILIATPCYALKPALAARYPRLVEAWEAKKREEREEEWRITQKLTTYAHYFRSEEEELGRRDPGVACDQNLLPGMKQHWGELRNCETHSRERVYGNYQVCKGCRVAHHMQPDRGFDRDLVMARGARVPVCEECATTAVAELGAGYQGCVCDGIWACFRCRETKLGKLANARKDFALDGREGKCGQCVKEGYLVQHVELCLYCRKMNIYAAFGEAS</sequence>
<accession>A0A6A5TCG0</accession>
<keyword evidence="2" id="KW-1185">Reference proteome</keyword>
<gene>
    <name evidence="1" type="ORF">EJ02DRAFT_493710</name>
</gene>
<evidence type="ECO:0000313" key="2">
    <source>
        <dbReference type="Proteomes" id="UP000800038"/>
    </source>
</evidence>
<organism evidence="1 2">
    <name type="scientific">Clathrospora elynae</name>
    <dbReference type="NCBI Taxonomy" id="706981"/>
    <lineage>
        <taxon>Eukaryota</taxon>
        <taxon>Fungi</taxon>
        <taxon>Dikarya</taxon>
        <taxon>Ascomycota</taxon>
        <taxon>Pezizomycotina</taxon>
        <taxon>Dothideomycetes</taxon>
        <taxon>Pleosporomycetidae</taxon>
        <taxon>Pleosporales</taxon>
        <taxon>Diademaceae</taxon>
        <taxon>Clathrospora</taxon>
    </lineage>
</organism>